<evidence type="ECO:0000313" key="3">
    <source>
        <dbReference type="Proteomes" id="UP000664654"/>
    </source>
</evidence>
<comment type="caution">
    <text evidence="2">The sequence shown here is derived from an EMBL/GenBank/DDBJ whole genome shotgun (WGS) entry which is preliminary data.</text>
</comment>
<dbReference type="GO" id="GO:0016758">
    <property type="term" value="F:hexosyltransferase activity"/>
    <property type="evidence" value="ECO:0007669"/>
    <property type="project" value="UniProtKB-ARBA"/>
</dbReference>
<dbReference type="InterPro" id="IPR001173">
    <property type="entry name" value="Glyco_trans_2-like"/>
</dbReference>
<reference evidence="2" key="1">
    <citation type="submission" date="2021-03" db="EMBL/GenBank/DDBJ databases">
        <title>novel species isolated from a fishpond in China.</title>
        <authorList>
            <person name="Lu H."/>
            <person name="Cai Z."/>
        </authorList>
    </citation>
    <scope>NUCLEOTIDE SEQUENCE</scope>
    <source>
        <strain evidence="2">JCM 30855</strain>
    </source>
</reference>
<dbReference type="EMBL" id="JAFKCV010000008">
    <property type="protein sequence ID" value="MBN7826342.1"/>
    <property type="molecule type" value="Genomic_DNA"/>
</dbReference>
<evidence type="ECO:0000313" key="2">
    <source>
        <dbReference type="EMBL" id="MBN7826342.1"/>
    </source>
</evidence>
<name>A0A939DPD8_9ALTE</name>
<dbReference type="CDD" id="cd00761">
    <property type="entry name" value="Glyco_tranf_GTA_type"/>
    <property type="match status" value="1"/>
</dbReference>
<dbReference type="Pfam" id="PF00535">
    <property type="entry name" value="Glycos_transf_2"/>
    <property type="match status" value="1"/>
</dbReference>
<accession>A0A939DPD8</accession>
<gene>
    <name evidence="2" type="ORF">J0A66_13995</name>
</gene>
<dbReference type="Gene3D" id="3.90.550.10">
    <property type="entry name" value="Spore Coat Polysaccharide Biosynthesis Protein SpsA, Chain A"/>
    <property type="match status" value="1"/>
</dbReference>
<sequence>MSRVTVLMPCYNAEEFLQESIGSLLSQSMADFVLLIVDDGSTDCSADIIQSFAVQDQRIRYIRESNNKGIIFRRNQLLTLCDTPIACWADADDYYFPERLEKQLTFLDKNLDVGVCSCDFIRMKDGKEEYVSIDPARLSREFMLFYNALFNPGAMFRMEHVRKHRVGFSQEVSGASDYHFWCSLMPVTSFAQINLPLVKYRIHPGQESIANRSRQMKGHCEAVVKNLSVYGVDMSEHEVAILLIYPIESCGGKLSVRDHKQALATLHKLKNTLPVADNPNMEKVLLNIARAHCRRLGIGAIGNLFKLFGIRWLNYSRCYGAELTKKMLITSLYRSRQASEAIK</sequence>
<keyword evidence="3" id="KW-1185">Reference proteome</keyword>
<dbReference type="PANTHER" id="PTHR22916:SF3">
    <property type="entry name" value="UDP-GLCNAC:BETAGAL BETA-1,3-N-ACETYLGLUCOSAMINYLTRANSFERASE-LIKE PROTEIN 1"/>
    <property type="match status" value="1"/>
</dbReference>
<protein>
    <submittedName>
        <fullName evidence="2">Glycosyltransferase family 2 protein</fullName>
    </submittedName>
</protein>
<evidence type="ECO:0000259" key="1">
    <source>
        <dbReference type="Pfam" id="PF00535"/>
    </source>
</evidence>
<dbReference type="RefSeq" id="WP_206574458.1">
    <property type="nucleotide sequence ID" value="NZ_JAFKCV010000008.1"/>
</dbReference>
<dbReference type="InterPro" id="IPR029044">
    <property type="entry name" value="Nucleotide-diphossugar_trans"/>
</dbReference>
<dbReference type="AlphaFoldDB" id="A0A939DPD8"/>
<organism evidence="2 3">
    <name type="scientific">Bowmanella dokdonensis</name>
    <dbReference type="NCBI Taxonomy" id="751969"/>
    <lineage>
        <taxon>Bacteria</taxon>
        <taxon>Pseudomonadati</taxon>
        <taxon>Pseudomonadota</taxon>
        <taxon>Gammaproteobacteria</taxon>
        <taxon>Alteromonadales</taxon>
        <taxon>Alteromonadaceae</taxon>
        <taxon>Bowmanella</taxon>
    </lineage>
</organism>
<proteinExistence type="predicted"/>
<dbReference type="SUPFAM" id="SSF53448">
    <property type="entry name" value="Nucleotide-diphospho-sugar transferases"/>
    <property type="match status" value="1"/>
</dbReference>
<dbReference type="Proteomes" id="UP000664654">
    <property type="component" value="Unassembled WGS sequence"/>
</dbReference>
<feature type="domain" description="Glycosyltransferase 2-like" evidence="1">
    <location>
        <begin position="5"/>
        <end position="156"/>
    </location>
</feature>
<dbReference type="PANTHER" id="PTHR22916">
    <property type="entry name" value="GLYCOSYLTRANSFERASE"/>
    <property type="match status" value="1"/>
</dbReference>